<feature type="region of interest" description="Disordered" evidence="1">
    <location>
        <begin position="39"/>
        <end position="67"/>
    </location>
</feature>
<feature type="compositionally biased region" description="Basic and acidic residues" evidence="1">
    <location>
        <begin position="413"/>
        <end position="422"/>
    </location>
</feature>
<name>A0A9P0G4E5_BEMTA</name>
<dbReference type="Proteomes" id="UP001152759">
    <property type="component" value="Chromosome 2"/>
</dbReference>
<gene>
    <name evidence="2" type="ORF">BEMITA_LOCUS4390</name>
</gene>
<sequence>MHQKKKMGKLELLIIGAALMTTASGLSLPTLKFFGGNGEPQPEAAKLESSMDDVDADAGKAEAAPEKNALEHDNVFSTLHLPGLPGIPLPPMPPVPAFLQRPQVKATKTVIVEMTHYEKTHPVCWTVDPQKPPCDSHADASSDDVVIKPTATVTHIKPTVGLKNPLPVVTKKPVVKPVASEEVVEEEEEDESAKDAIPAESREGRYIQFGTPVVTAGDEVKIDEAPQDNVAAAEDEKDARIISKLIGRHNTVWETKTIYATKTEKVQDHATATLIIDNCVPVDSSIPKCKAKQPLVDTYGQNYEDHFDEIEDADGEKEKGRLTFLQKLIAQQAALAEGGAHYAAQLAAQHAAYHAALAHKFHSTAAQIAQNNANNALAAENAALESAAHHQEAEHAAHENLVKILSKYTKKGQQEAQKEQAIKEQTTTKAPAKKPEAPAKKPVTPAPVPVVQPEQEDRWRIVADSEE</sequence>
<dbReference type="AlphaFoldDB" id="A0A9P0G4E5"/>
<protein>
    <submittedName>
        <fullName evidence="2">Uncharacterized protein</fullName>
    </submittedName>
</protein>
<evidence type="ECO:0000256" key="1">
    <source>
        <dbReference type="SAM" id="MobiDB-lite"/>
    </source>
</evidence>
<keyword evidence="3" id="KW-1185">Reference proteome</keyword>
<feature type="region of interest" description="Disordered" evidence="1">
    <location>
        <begin position="413"/>
        <end position="467"/>
    </location>
</feature>
<accession>A0A9P0G4E5</accession>
<reference evidence="2" key="1">
    <citation type="submission" date="2021-12" db="EMBL/GenBank/DDBJ databases">
        <authorList>
            <person name="King R."/>
        </authorList>
    </citation>
    <scope>NUCLEOTIDE SEQUENCE</scope>
</reference>
<feature type="compositionally biased region" description="Basic and acidic residues" evidence="1">
    <location>
        <begin position="455"/>
        <end position="467"/>
    </location>
</feature>
<evidence type="ECO:0000313" key="3">
    <source>
        <dbReference type="Proteomes" id="UP001152759"/>
    </source>
</evidence>
<organism evidence="2 3">
    <name type="scientific">Bemisia tabaci</name>
    <name type="common">Sweetpotato whitefly</name>
    <name type="synonym">Aleurodes tabaci</name>
    <dbReference type="NCBI Taxonomy" id="7038"/>
    <lineage>
        <taxon>Eukaryota</taxon>
        <taxon>Metazoa</taxon>
        <taxon>Ecdysozoa</taxon>
        <taxon>Arthropoda</taxon>
        <taxon>Hexapoda</taxon>
        <taxon>Insecta</taxon>
        <taxon>Pterygota</taxon>
        <taxon>Neoptera</taxon>
        <taxon>Paraneoptera</taxon>
        <taxon>Hemiptera</taxon>
        <taxon>Sternorrhyncha</taxon>
        <taxon>Aleyrodoidea</taxon>
        <taxon>Aleyrodidae</taxon>
        <taxon>Aleyrodinae</taxon>
        <taxon>Bemisia</taxon>
    </lineage>
</organism>
<dbReference type="EMBL" id="OU963863">
    <property type="protein sequence ID" value="CAH0766646.1"/>
    <property type="molecule type" value="Genomic_DNA"/>
</dbReference>
<feature type="compositionally biased region" description="Basic and acidic residues" evidence="1">
    <location>
        <begin position="57"/>
        <end position="67"/>
    </location>
</feature>
<evidence type="ECO:0000313" key="2">
    <source>
        <dbReference type="EMBL" id="CAH0766646.1"/>
    </source>
</evidence>
<proteinExistence type="predicted"/>